<gene>
    <name evidence="4" type="primary">mshD</name>
    <name evidence="6" type="ORF">JOF56_002549</name>
</gene>
<feature type="binding site" evidence="4">
    <location>
        <position position="167"/>
    </location>
    <ligand>
        <name>1D-myo-inositol 2-(L-cysteinylamino)-2-deoxy-alpha-D-glucopyranoside</name>
        <dbReference type="ChEBI" id="CHEBI:58887"/>
    </ligand>
</feature>
<reference evidence="6 7" key="1">
    <citation type="submission" date="2021-03" db="EMBL/GenBank/DDBJ databases">
        <title>Sequencing the genomes of 1000 actinobacteria strains.</title>
        <authorList>
            <person name="Klenk H.-P."/>
        </authorList>
    </citation>
    <scope>NUCLEOTIDE SEQUENCE [LARGE SCALE GENOMIC DNA]</scope>
    <source>
        <strain evidence="6 7">DSM 46670</strain>
    </source>
</reference>
<dbReference type="RefSeq" id="WP_307855069.1">
    <property type="nucleotide sequence ID" value="NZ_JAGINW010000001.1"/>
</dbReference>
<comment type="subunit">
    <text evidence="4">Monomer.</text>
</comment>
<name>A0ABS4TDU2_9PSEU</name>
<dbReference type="NCBIfam" id="TIGR03448">
    <property type="entry name" value="mycothiol_MshD"/>
    <property type="match status" value="1"/>
</dbReference>
<keyword evidence="1 4" id="KW-0808">Transferase</keyword>
<feature type="domain" description="N-acetyltransferase" evidence="5">
    <location>
        <begin position="1"/>
        <end position="147"/>
    </location>
</feature>
<comment type="similarity">
    <text evidence="4">Belongs to the acetyltransferase family. MshD subfamily.</text>
</comment>
<feature type="binding site" evidence="4">
    <location>
        <begin position="219"/>
        <end position="221"/>
    </location>
    <ligand>
        <name>acetyl-CoA</name>
        <dbReference type="ChEBI" id="CHEBI:57288"/>
        <label>2</label>
    </ligand>
</feature>
<keyword evidence="7" id="KW-1185">Reference proteome</keyword>
<feature type="binding site" evidence="4">
    <location>
        <begin position="226"/>
        <end position="232"/>
    </location>
    <ligand>
        <name>acetyl-CoA</name>
        <dbReference type="ChEBI" id="CHEBI:57288"/>
        <label>2</label>
    </ligand>
</feature>
<keyword evidence="3 4" id="KW-0012">Acyltransferase</keyword>
<dbReference type="SUPFAM" id="SSF55729">
    <property type="entry name" value="Acyl-CoA N-acyltransferases (Nat)"/>
    <property type="match status" value="1"/>
</dbReference>
<dbReference type="GO" id="GO:0035447">
    <property type="term" value="F:mycothiol synthase activity"/>
    <property type="evidence" value="ECO:0007669"/>
    <property type="project" value="UniProtKB-EC"/>
</dbReference>
<keyword evidence="2 4" id="KW-0677">Repeat</keyword>
<dbReference type="PANTHER" id="PTHR43617:SF31">
    <property type="entry name" value="MYCOTHIOL ACETYLTRANSFERASE"/>
    <property type="match status" value="1"/>
</dbReference>
<dbReference type="Pfam" id="PF00583">
    <property type="entry name" value="Acetyltransf_1"/>
    <property type="match status" value="1"/>
</dbReference>
<dbReference type="PANTHER" id="PTHR43617">
    <property type="entry name" value="L-AMINO ACID N-ACETYLTRANSFERASE"/>
    <property type="match status" value="1"/>
</dbReference>
<dbReference type="EC" id="2.3.1.189" evidence="4"/>
<dbReference type="InterPro" id="IPR017813">
    <property type="entry name" value="Mycothiol_AcTrfase"/>
</dbReference>
<evidence type="ECO:0000313" key="6">
    <source>
        <dbReference type="EMBL" id="MBP2322164.1"/>
    </source>
</evidence>
<feature type="domain" description="N-acetyltransferase" evidence="5">
    <location>
        <begin position="140"/>
        <end position="281"/>
    </location>
</feature>
<dbReference type="Proteomes" id="UP001519332">
    <property type="component" value="Unassembled WGS sequence"/>
</dbReference>
<protein>
    <recommendedName>
        <fullName evidence="4">Mycothiol acetyltransferase</fullName>
        <shortName evidence="4">MSH acetyltransferase</shortName>
        <ecNumber evidence="4">2.3.1.189</ecNumber>
    </recommendedName>
    <alternativeName>
        <fullName evidence="4">Mycothiol synthase</fullName>
    </alternativeName>
</protein>
<feature type="binding site" evidence="4">
    <location>
        <begin position="67"/>
        <end position="69"/>
    </location>
    <ligand>
        <name>acetyl-CoA</name>
        <dbReference type="ChEBI" id="CHEBI:57288"/>
        <label>1</label>
    </ligand>
</feature>
<comment type="function">
    <text evidence="4">Catalyzes the transfer of acetyl from acetyl-CoA to desacetylmycothiol (Cys-GlcN-Ins) to form mycothiol.</text>
</comment>
<dbReference type="HAMAP" id="MF_01698">
    <property type="entry name" value="MshD"/>
    <property type="match status" value="1"/>
</dbReference>
<dbReference type="EMBL" id="JAGINW010000001">
    <property type="protein sequence ID" value="MBP2322164.1"/>
    <property type="molecule type" value="Genomic_DNA"/>
</dbReference>
<proteinExistence type="inferred from homology"/>
<accession>A0ABS4TDU2</accession>
<comment type="caution">
    <text evidence="6">The sequence shown here is derived from an EMBL/GenBank/DDBJ whole genome shotgun (WGS) entry which is preliminary data.</text>
</comment>
<feature type="binding site" evidence="4">
    <location>
        <position position="253"/>
    </location>
    <ligand>
        <name>1D-myo-inositol 2-(L-cysteinylamino)-2-deoxy-alpha-D-glucopyranoside</name>
        <dbReference type="ChEBI" id="CHEBI:58887"/>
    </ligand>
</feature>
<dbReference type="InterPro" id="IPR016181">
    <property type="entry name" value="Acyl_CoA_acyltransferase"/>
</dbReference>
<dbReference type="InterPro" id="IPR050276">
    <property type="entry name" value="MshD_Acetyltransferase"/>
</dbReference>
<dbReference type="InterPro" id="IPR000182">
    <property type="entry name" value="GNAT_dom"/>
</dbReference>
<dbReference type="Gene3D" id="3.40.630.30">
    <property type="match status" value="1"/>
</dbReference>
<comment type="catalytic activity">
    <reaction evidence="4">
        <text>1D-myo-inositol 2-(L-cysteinylamino)-2-deoxy-alpha-D-glucopyranoside + acetyl-CoA = mycothiol + CoA + H(+)</text>
        <dbReference type="Rhea" id="RHEA:26172"/>
        <dbReference type="ChEBI" id="CHEBI:15378"/>
        <dbReference type="ChEBI" id="CHEBI:16768"/>
        <dbReference type="ChEBI" id="CHEBI:57287"/>
        <dbReference type="ChEBI" id="CHEBI:57288"/>
        <dbReference type="ChEBI" id="CHEBI:58887"/>
        <dbReference type="EC" id="2.3.1.189"/>
    </reaction>
</comment>
<comment type="caution">
    <text evidence="4">Lacks conserved residue(s) required for the propagation of feature annotation.</text>
</comment>
<feature type="binding site" evidence="4">
    <location>
        <position position="207"/>
    </location>
    <ligand>
        <name>1D-myo-inositol 2-(L-cysteinylamino)-2-deoxy-alpha-D-glucopyranoside</name>
        <dbReference type="ChEBI" id="CHEBI:58887"/>
    </ligand>
</feature>
<evidence type="ECO:0000256" key="2">
    <source>
        <dbReference type="ARBA" id="ARBA00022737"/>
    </source>
</evidence>
<evidence type="ECO:0000259" key="5">
    <source>
        <dbReference type="PROSITE" id="PS51186"/>
    </source>
</evidence>
<dbReference type="PIRSF" id="PIRSF021524">
    <property type="entry name" value="MSH_acetyltransferase"/>
    <property type="match status" value="1"/>
</dbReference>
<dbReference type="PROSITE" id="PS51186">
    <property type="entry name" value="GNAT"/>
    <property type="match status" value="2"/>
</dbReference>
<sequence length="281" mass="30471">MTEQLVWRTELSELEAAQVRGLLASDEAGMDLPGGGEHLLALRDGGTVGYAHLDTAGDQLGNKVAELVVHPGFRRQGIGARLVEAVAERATPLRIWSHLDHPGAARLASRFGFERVRALHRMGMDFGADEFAEPRLPDGVRLRTFVPGQDEEAMVAVNARAFSWHPEQGGLTVEDVRNTEQEAWFDPAGFFLAVDSGDKVLGFHWTKVHPDSTGEVYVVGIDPDSQGGGLGKALTLAGLRHLRGLGLPKVMLYVESDNAAAIAVYTKLGFRLLDVGVQYAR</sequence>
<evidence type="ECO:0000256" key="3">
    <source>
        <dbReference type="ARBA" id="ARBA00023315"/>
    </source>
</evidence>
<dbReference type="CDD" id="cd04301">
    <property type="entry name" value="NAT_SF"/>
    <property type="match status" value="2"/>
</dbReference>
<evidence type="ECO:0000313" key="7">
    <source>
        <dbReference type="Proteomes" id="UP001519332"/>
    </source>
</evidence>
<evidence type="ECO:0000256" key="4">
    <source>
        <dbReference type="HAMAP-Rule" id="MF_01698"/>
    </source>
</evidence>
<evidence type="ECO:0000256" key="1">
    <source>
        <dbReference type="ARBA" id="ARBA00022679"/>
    </source>
</evidence>
<feature type="binding site" evidence="4">
    <location>
        <position position="215"/>
    </location>
    <ligand>
        <name>1D-myo-inositol 2-(L-cysteinylamino)-2-deoxy-alpha-D-glucopyranoside</name>
        <dbReference type="ChEBI" id="CHEBI:58887"/>
    </ligand>
</feature>
<feature type="binding site" evidence="4">
    <location>
        <position position="37"/>
    </location>
    <ligand>
        <name>1D-myo-inositol 2-(L-cysteinylamino)-2-deoxy-alpha-D-glucopyranoside</name>
        <dbReference type="ChEBI" id="CHEBI:58887"/>
    </ligand>
</feature>
<dbReference type="Pfam" id="PF13508">
    <property type="entry name" value="Acetyltransf_7"/>
    <property type="match status" value="1"/>
</dbReference>
<organism evidence="6 7">
    <name type="scientific">Kibdelosporangium banguiense</name>
    <dbReference type="NCBI Taxonomy" id="1365924"/>
    <lineage>
        <taxon>Bacteria</taxon>
        <taxon>Bacillati</taxon>
        <taxon>Actinomycetota</taxon>
        <taxon>Actinomycetes</taxon>
        <taxon>Pseudonocardiales</taxon>
        <taxon>Pseudonocardiaceae</taxon>
        <taxon>Kibdelosporangium</taxon>
    </lineage>
</organism>